<feature type="region of interest" description="Disordered" evidence="7">
    <location>
        <begin position="244"/>
        <end position="279"/>
    </location>
</feature>
<dbReference type="Proteomes" id="UP000075920">
    <property type="component" value="Unassembled WGS sequence"/>
</dbReference>
<keyword evidence="2" id="KW-0678">Repressor</keyword>
<dbReference type="GO" id="GO:0003677">
    <property type="term" value="F:DNA binding"/>
    <property type="evidence" value="ECO:0007669"/>
    <property type="project" value="UniProtKB-KW"/>
</dbReference>
<organism evidence="9 10">
    <name type="scientific">Anopheles minimus</name>
    <dbReference type="NCBI Taxonomy" id="112268"/>
    <lineage>
        <taxon>Eukaryota</taxon>
        <taxon>Metazoa</taxon>
        <taxon>Ecdysozoa</taxon>
        <taxon>Arthropoda</taxon>
        <taxon>Hexapoda</taxon>
        <taxon>Insecta</taxon>
        <taxon>Pterygota</taxon>
        <taxon>Neoptera</taxon>
        <taxon>Endopterygota</taxon>
        <taxon>Diptera</taxon>
        <taxon>Nematocera</taxon>
        <taxon>Culicoidea</taxon>
        <taxon>Culicidae</taxon>
        <taxon>Anophelinae</taxon>
        <taxon>Anopheles</taxon>
    </lineage>
</organism>
<accession>A0A182W5Q9</accession>
<reference evidence="10" key="1">
    <citation type="submission" date="2013-03" db="EMBL/GenBank/DDBJ databases">
        <title>The Genome Sequence of Anopheles minimus MINIMUS1.</title>
        <authorList>
            <consortium name="The Broad Institute Genomics Platform"/>
            <person name="Neafsey D.E."/>
            <person name="Walton C."/>
            <person name="Walker B."/>
            <person name="Young S.K."/>
            <person name="Zeng Q."/>
            <person name="Gargeya S."/>
            <person name="Fitzgerald M."/>
            <person name="Haas B."/>
            <person name="Abouelleil A."/>
            <person name="Allen A.W."/>
            <person name="Alvarado L."/>
            <person name="Arachchi H.M."/>
            <person name="Berlin A.M."/>
            <person name="Chapman S.B."/>
            <person name="Gainer-Dewar J."/>
            <person name="Goldberg J."/>
            <person name="Griggs A."/>
            <person name="Gujja S."/>
            <person name="Hansen M."/>
            <person name="Howarth C."/>
            <person name="Imamovic A."/>
            <person name="Ireland A."/>
            <person name="Larimer J."/>
            <person name="McCowan C."/>
            <person name="Murphy C."/>
            <person name="Pearson M."/>
            <person name="Poon T.W."/>
            <person name="Priest M."/>
            <person name="Roberts A."/>
            <person name="Saif S."/>
            <person name="Shea T."/>
            <person name="Sisk P."/>
            <person name="Sykes S."/>
            <person name="Wortman J."/>
            <person name="Nusbaum C."/>
            <person name="Birren B."/>
        </authorList>
    </citation>
    <scope>NUCLEOTIDE SEQUENCE [LARGE SCALE GENOMIC DNA]</scope>
    <source>
        <strain evidence="10">MINIMUS1</strain>
    </source>
</reference>
<keyword evidence="6" id="KW-0539">Nucleus</keyword>
<dbReference type="AlphaFoldDB" id="A0A182W5Q9"/>
<evidence type="ECO:0000313" key="9">
    <source>
        <dbReference type="EnsemblMetazoa" id="AMIN005675-PA"/>
    </source>
</evidence>
<evidence type="ECO:0000256" key="3">
    <source>
        <dbReference type="ARBA" id="ARBA00023015"/>
    </source>
</evidence>
<evidence type="ECO:0000256" key="7">
    <source>
        <dbReference type="SAM" id="MobiDB-lite"/>
    </source>
</evidence>
<dbReference type="PANTHER" id="PTHR13392:SF13">
    <property type="entry name" value="AXH DOMAIN-CONTAINING PROTEIN"/>
    <property type="match status" value="1"/>
</dbReference>
<dbReference type="GO" id="GO:0003723">
    <property type="term" value="F:RNA binding"/>
    <property type="evidence" value="ECO:0007669"/>
    <property type="project" value="InterPro"/>
</dbReference>
<feature type="region of interest" description="Disordered" evidence="7">
    <location>
        <begin position="677"/>
        <end position="794"/>
    </location>
</feature>
<keyword evidence="3" id="KW-0805">Transcription regulation</keyword>
<feature type="compositionally biased region" description="Pro residues" evidence="7">
    <location>
        <begin position="297"/>
        <end position="306"/>
    </location>
</feature>
<evidence type="ECO:0000313" key="10">
    <source>
        <dbReference type="Proteomes" id="UP000075920"/>
    </source>
</evidence>
<dbReference type="InterPro" id="IPR003652">
    <property type="entry name" value="Ataxin_AXH_dom"/>
</dbReference>
<dbReference type="SUPFAM" id="SSF102031">
    <property type="entry name" value="AXH domain"/>
    <property type="match status" value="1"/>
</dbReference>
<feature type="region of interest" description="Disordered" evidence="7">
    <location>
        <begin position="102"/>
        <end position="186"/>
    </location>
</feature>
<evidence type="ECO:0000256" key="5">
    <source>
        <dbReference type="ARBA" id="ARBA00023163"/>
    </source>
</evidence>
<evidence type="ECO:0000256" key="1">
    <source>
        <dbReference type="ARBA" id="ARBA00004123"/>
    </source>
</evidence>
<dbReference type="STRING" id="112268.A0A182W5Q9"/>
<feature type="compositionally biased region" description="Basic residues" evidence="7">
    <location>
        <begin position="18"/>
        <end position="38"/>
    </location>
</feature>
<feature type="region of interest" description="Disordered" evidence="7">
    <location>
        <begin position="1"/>
        <end position="42"/>
    </location>
</feature>
<dbReference type="EnsemblMetazoa" id="AMIN005675-RA">
    <property type="protein sequence ID" value="AMIN005675-PA"/>
    <property type="gene ID" value="AMIN005675"/>
</dbReference>
<name>A0A182W5Q9_9DIPT</name>
<dbReference type="SMART" id="SM00536">
    <property type="entry name" value="AXH"/>
    <property type="match status" value="1"/>
</dbReference>
<feature type="compositionally biased region" description="Low complexity" evidence="7">
    <location>
        <begin position="731"/>
        <end position="741"/>
    </location>
</feature>
<sequence length="794" mass="87104">MLSAVENLGSPGPGRVPYSRHHAHQPQHQHPGQHHGYHPLHTILSPSSIGQLQLPPMLGAQTSLPHAMPSVANEFVRPYPKQRYEENRGFGIPSALTVEQRLKYGDPPPASAPVTNMPTHTQTGPVNLAVSSGGGSGAGDEYGSSIAYTQCHQSPNPPIPSESGGSKYTPSALQPGTYQQKFQQEQHQQMLDFLGAQQPPTGNRMVCFPTMGSLDVFGGYPPLNYDMYPYRRVHGRSTYVPPPTHRPLESRYPGGSAAFLPPRAPPPSTSDAGTSRLPKPAAAPIAIKSKMWHMPLSSPPAPPTPPSLASSHHAGRDIAMPTASNSAIATSGVDTLVASYRALKSAHLQHPYPRLWAPDPLQPSQANAAYLSELPNISGYEEEKNGPQYPLITHSTAINHIPTLQDTYMSAIQQRHRPKYGSLPSTSTETSSSSLMQQEFKVPLGMEGSHKQRAGSVRATDSQLTSYTLGTFDGGAPVSRRSNIELEPQELPEDSAAHHQILHTTVLKPKMFLRGSLISFRNGVKKPVEQVRLEDFLRTAAISPDVRLTEAQTRRITPRYSSSTGDSPKRILVRFTYDQQQRHVSWTSYSPERTFNSYGLECAPIEVGDVFIVLVPRHLSHDSLRQEEESLTATERPSENFQAQQNDKLQMVNIFSMQPTTTPADQSSPTEEIMYLQHRQQQHQHLNRAPMGDVEATPPSDEQRHEETGSPTIMVDDNSPISARDWMTANASSSPPKASGSGKRRQDGQRRAAAKRKLTEMQAQDIFRPGIPEPSPSISSAENKRRTACSDAMD</sequence>
<protein>
    <recommendedName>
        <fullName evidence="8">AXH domain-containing protein</fullName>
    </recommendedName>
</protein>
<dbReference type="InterPro" id="IPR043404">
    <property type="entry name" value="ATAXIN1-like"/>
</dbReference>
<dbReference type="Pfam" id="PF08517">
    <property type="entry name" value="AXH"/>
    <property type="match status" value="1"/>
</dbReference>
<dbReference type="GO" id="GO:0005634">
    <property type="term" value="C:nucleus"/>
    <property type="evidence" value="ECO:0007669"/>
    <property type="project" value="UniProtKB-SubCell"/>
</dbReference>
<reference evidence="9" key="2">
    <citation type="submission" date="2020-05" db="UniProtKB">
        <authorList>
            <consortium name="EnsemblMetazoa"/>
        </authorList>
    </citation>
    <scope>IDENTIFICATION</scope>
    <source>
        <strain evidence="9">MINIMUS1</strain>
    </source>
</reference>
<comment type="subcellular location">
    <subcellularLocation>
        <location evidence="1">Nucleus</location>
    </subcellularLocation>
</comment>
<dbReference type="PROSITE" id="PS51148">
    <property type="entry name" value="AXH"/>
    <property type="match status" value="1"/>
</dbReference>
<evidence type="ECO:0000256" key="4">
    <source>
        <dbReference type="ARBA" id="ARBA00023125"/>
    </source>
</evidence>
<feature type="domain" description="AXH" evidence="8">
    <location>
        <begin position="500"/>
        <end position="622"/>
    </location>
</feature>
<dbReference type="InterPro" id="IPR036096">
    <property type="entry name" value="Ataxin_AXH_dom_sf"/>
</dbReference>
<evidence type="ECO:0000256" key="2">
    <source>
        <dbReference type="ARBA" id="ARBA00022491"/>
    </source>
</evidence>
<feature type="compositionally biased region" description="Polar residues" evidence="7">
    <location>
        <begin position="163"/>
        <end position="178"/>
    </location>
</feature>
<dbReference type="PANTHER" id="PTHR13392">
    <property type="entry name" value="ATAXIN 1"/>
    <property type="match status" value="1"/>
</dbReference>
<dbReference type="GO" id="GO:0006355">
    <property type="term" value="P:regulation of DNA-templated transcription"/>
    <property type="evidence" value="ECO:0007669"/>
    <property type="project" value="InterPro"/>
</dbReference>
<dbReference type="VEuPathDB" id="VectorBase:AMIN005675"/>
<feature type="compositionally biased region" description="Polar residues" evidence="7">
    <location>
        <begin position="113"/>
        <end position="125"/>
    </location>
</feature>
<proteinExistence type="predicted"/>
<feature type="region of interest" description="Disordered" evidence="7">
    <location>
        <begin position="294"/>
        <end position="313"/>
    </location>
</feature>
<keyword evidence="4" id="KW-0238">DNA-binding</keyword>
<keyword evidence="5" id="KW-0804">Transcription</keyword>
<evidence type="ECO:0000259" key="8">
    <source>
        <dbReference type="PROSITE" id="PS51148"/>
    </source>
</evidence>
<evidence type="ECO:0000256" key="6">
    <source>
        <dbReference type="ARBA" id="ARBA00023242"/>
    </source>
</evidence>
<keyword evidence="10" id="KW-1185">Reference proteome</keyword>